<keyword evidence="2 9" id="KW-1003">Cell membrane</keyword>
<accession>A0A450S571</accession>
<dbReference type="Gene3D" id="3.40.50.11690">
    <property type="entry name" value="Cell division protein FtsQ/DivIB"/>
    <property type="match status" value="1"/>
</dbReference>
<comment type="subunit">
    <text evidence="9">Part of a complex composed of FtsB, FtsL and FtsQ.</text>
</comment>
<evidence type="ECO:0000256" key="9">
    <source>
        <dbReference type="HAMAP-Rule" id="MF_00911"/>
    </source>
</evidence>
<dbReference type="GO" id="GO:0043093">
    <property type="term" value="P:FtsZ-dependent cytokinesis"/>
    <property type="evidence" value="ECO:0007669"/>
    <property type="project" value="UniProtKB-UniRule"/>
</dbReference>
<organism evidence="11">
    <name type="scientific">Candidatus Kentrum sp. DK</name>
    <dbReference type="NCBI Taxonomy" id="2126562"/>
    <lineage>
        <taxon>Bacteria</taxon>
        <taxon>Pseudomonadati</taxon>
        <taxon>Pseudomonadota</taxon>
        <taxon>Gammaproteobacteria</taxon>
        <taxon>Candidatus Kentrum</taxon>
    </lineage>
</organism>
<comment type="function">
    <text evidence="9">Essential cell division protein. May link together the upstream cell division proteins, which are predominantly cytoplasmic, with the downstream cell division proteins, which are predominantly periplasmic. May control correct divisome assembly.</text>
</comment>
<evidence type="ECO:0000313" key="11">
    <source>
        <dbReference type="EMBL" id="VFJ47044.1"/>
    </source>
</evidence>
<dbReference type="PANTHER" id="PTHR35851">
    <property type="entry name" value="CELL DIVISION PROTEIN FTSQ"/>
    <property type="match status" value="1"/>
</dbReference>
<dbReference type="PROSITE" id="PS51779">
    <property type="entry name" value="POTRA"/>
    <property type="match status" value="1"/>
</dbReference>
<comment type="similarity">
    <text evidence="9">Belongs to the FtsQ/DivIB family. FtsQ subfamily.</text>
</comment>
<keyword evidence="7 9" id="KW-0472">Membrane</keyword>
<sequence>MRSSHRIRVLLAALGVAALGGCIYILPAFLYVPISHVRVAGELREITEVSLREAVSPHLASGFFGLDVTTVRESVLKLPWLKSVSVRRIWPESLHIAVIEHKAEARWQEGGLIATDGTLFQPPPESYPKGLPILEGMRGTHAEMLGQYRKLQQALEPIGRKIHKFVRTKRPIWRIELDTGLTIIVGDEKPIAAVAQFARTTAAVLGERIENMLRVDLRYANGFAVRWRPVPPPESDGSDAEDSEQINLLLPPEISSIFPVESRLAGSGN</sequence>
<dbReference type="GO" id="GO:0090529">
    <property type="term" value="P:cell septum assembly"/>
    <property type="evidence" value="ECO:0007669"/>
    <property type="project" value="InterPro"/>
</dbReference>
<dbReference type="GO" id="GO:0005886">
    <property type="term" value="C:plasma membrane"/>
    <property type="evidence" value="ECO:0007669"/>
    <property type="project" value="UniProtKB-SubCell"/>
</dbReference>
<feature type="domain" description="POTRA" evidence="10">
    <location>
        <begin position="32"/>
        <end position="101"/>
    </location>
</feature>
<dbReference type="EMBL" id="CAADEX010000015">
    <property type="protein sequence ID" value="VFJ47044.1"/>
    <property type="molecule type" value="Genomic_DNA"/>
</dbReference>
<dbReference type="InterPro" id="IPR045335">
    <property type="entry name" value="FtsQ_C_sf"/>
</dbReference>
<keyword evidence="3 9" id="KW-0997">Cell inner membrane</keyword>
<evidence type="ECO:0000256" key="6">
    <source>
        <dbReference type="ARBA" id="ARBA00022989"/>
    </source>
</evidence>
<reference evidence="11" key="1">
    <citation type="submission" date="2019-02" db="EMBL/GenBank/DDBJ databases">
        <authorList>
            <person name="Gruber-Vodicka R. H."/>
            <person name="Seah K. B. B."/>
        </authorList>
    </citation>
    <scope>NUCLEOTIDE SEQUENCE</scope>
    <source>
        <strain evidence="11">BECK_DK47</strain>
    </source>
</reference>
<gene>
    <name evidence="9" type="primary">ftsQ</name>
    <name evidence="11" type="ORF">BECKDK2373B_GA0170837_101528</name>
</gene>
<dbReference type="GO" id="GO:0032153">
    <property type="term" value="C:cell division site"/>
    <property type="evidence" value="ECO:0007669"/>
    <property type="project" value="UniProtKB-UniRule"/>
</dbReference>
<keyword evidence="6 9" id="KW-1133">Transmembrane helix</keyword>
<evidence type="ECO:0000256" key="1">
    <source>
        <dbReference type="ARBA" id="ARBA00004370"/>
    </source>
</evidence>
<keyword evidence="5 9" id="KW-0812">Transmembrane</keyword>
<evidence type="ECO:0000256" key="5">
    <source>
        <dbReference type="ARBA" id="ARBA00022692"/>
    </source>
</evidence>
<evidence type="ECO:0000256" key="7">
    <source>
        <dbReference type="ARBA" id="ARBA00023136"/>
    </source>
</evidence>
<dbReference type="AlphaFoldDB" id="A0A450S571"/>
<comment type="subcellular location">
    <subcellularLocation>
        <location evidence="9">Cell inner membrane</location>
        <topology evidence="9">Single-pass type II membrane protein</topology>
    </subcellularLocation>
    <subcellularLocation>
        <location evidence="1">Membrane</location>
    </subcellularLocation>
    <text evidence="9">Localizes to the division septum.</text>
</comment>
<keyword evidence="8 9" id="KW-0131">Cell cycle</keyword>
<dbReference type="InterPro" id="IPR034746">
    <property type="entry name" value="POTRA"/>
</dbReference>
<name>A0A450S571_9GAMM</name>
<dbReference type="PANTHER" id="PTHR35851:SF1">
    <property type="entry name" value="CELL DIVISION PROTEIN FTSQ"/>
    <property type="match status" value="1"/>
</dbReference>
<dbReference type="Gene3D" id="3.10.20.310">
    <property type="entry name" value="membrane protein fhac"/>
    <property type="match status" value="1"/>
</dbReference>
<feature type="transmembrane region" description="Helical" evidence="9">
    <location>
        <begin position="9"/>
        <end position="32"/>
    </location>
</feature>
<dbReference type="Pfam" id="PF03799">
    <property type="entry name" value="FtsQ_DivIB_C"/>
    <property type="match status" value="1"/>
</dbReference>
<evidence type="ECO:0000256" key="2">
    <source>
        <dbReference type="ARBA" id="ARBA00022475"/>
    </source>
</evidence>
<evidence type="ECO:0000256" key="4">
    <source>
        <dbReference type="ARBA" id="ARBA00022618"/>
    </source>
</evidence>
<protein>
    <recommendedName>
        <fullName evidence="9">Cell division protein FtsQ</fullName>
    </recommendedName>
</protein>
<dbReference type="PROSITE" id="PS51257">
    <property type="entry name" value="PROKAR_LIPOPROTEIN"/>
    <property type="match status" value="1"/>
</dbReference>
<proteinExistence type="inferred from homology"/>
<dbReference type="InterPro" id="IPR005548">
    <property type="entry name" value="Cell_div_FtsQ/DivIB_C"/>
</dbReference>
<evidence type="ECO:0000259" key="10">
    <source>
        <dbReference type="PROSITE" id="PS51779"/>
    </source>
</evidence>
<dbReference type="InterPro" id="IPR026579">
    <property type="entry name" value="FtsQ"/>
</dbReference>
<dbReference type="HAMAP" id="MF_00911">
    <property type="entry name" value="FtsQ_subfam"/>
    <property type="match status" value="1"/>
</dbReference>
<evidence type="ECO:0000256" key="3">
    <source>
        <dbReference type="ARBA" id="ARBA00022519"/>
    </source>
</evidence>
<keyword evidence="4 9" id="KW-0132">Cell division</keyword>
<evidence type="ECO:0000256" key="8">
    <source>
        <dbReference type="ARBA" id="ARBA00023306"/>
    </source>
</evidence>
<dbReference type="InterPro" id="IPR013685">
    <property type="entry name" value="POTRA_FtsQ_type"/>
</dbReference>
<dbReference type="Pfam" id="PF08478">
    <property type="entry name" value="POTRA_1"/>
    <property type="match status" value="1"/>
</dbReference>